<sequence>MRGTEWINVTTAAAASTYIQYTYTAGSPSSTNHLPSGTSEFRIVDTTGVVLWDDIQLSRVGNNVTATSGVG</sequence>
<dbReference type="Proteomes" id="UP000503441">
    <property type="component" value="Chromosome"/>
</dbReference>
<protein>
    <submittedName>
        <fullName evidence="1">Uncharacterized protein</fullName>
    </submittedName>
</protein>
<organism evidence="1 2">
    <name type="scientific">Leucobacter coleopterorum</name>
    <dbReference type="NCBI Taxonomy" id="2714933"/>
    <lineage>
        <taxon>Bacteria</taxon>
        <taxon>Bacillati</taxon>
        <taxon>Actinomycetota</taxon>
        <taxon>Actinomycetes</taxon>
        <taxon>Micrococcales</taxon>
        <taxon>Microbacteriaceae</taxon>
        <taxon>Leucobacter</taxon>
    </lineage>
</organism>
<gene>
    <name evidence="1" type="ORF">G7066_03175</name>
</gene>
<dbReference type="RefSeq" id="WP_166328953.1">
    <property type="nucleotide sequence ID" value="NZ_CP049933.1"/>
</dbReference>
<name>A0ABX6JUG9_9MICO</name>
<evidence type="ECO:0000313" key="1">
    <source>
        <dbReference type="EMBL" id="QIM17931.1"/>
    </source>
</evidence>
<dbReference type="EMBL" id="CP049933">
    <property type="protein sequence ID" value="QIM17931.1"/>
    <property type="molecule type" value="Genomic_DNA"/>
</dbReference>
<evidence type="ECO:0000313" key="2">
    <source>
        <dbReference type="Proteomes" id="UP000503441"/>
    </source>
</evidence>
<keyword evidence="2" id="KW-1185">Reference proteome</keyword>
<reference evidence="1 2" key="1">
    <citation type="submission" date="2020-03" db="EMBL/GenBank/DDBJ databases">
        <title>Leucobacter sp. nov., isolated from beetles.</title>
        <authorList>
            <person name="Hyun D.-W."/>
            <person name="Bae J.-W."/>
        </authorList>
    </citation>
    <scope>NUCLEOTIDE SEQUENCE [LARGE SCALE GENOMIC DNA]</scope>
    <source>
        <strain evidence="1 2">HDW9A</strain>
    </source>
</reference>
<accession>A0ABX6JUG9</accession>
<proteinExistence type="predicted"/>